<evidence type="ECO:0000259" key="1">
    <source>
        <dbReference type="PROSITE" id="PS51677"/>
    </source>
</evidence>
<sequence>MSAPSPAVRAYRAGRRAALTAARRAAGSVAGSVVSVRTTAPSVVLTFDDGPEPGGTDRVLAALADAGATATFFVLMTRVRRHRALFEEVVAAGHEVALHGVDHRPLPTLPPHDVGPVVRGGRAELEDVLGRTVRWHRPPNGRQTPRTWRAVTGAGLTPVLWGPTTWDWRDVPHERRLAKAREGVHRGAIVLAHDGFAGPEDGAADGPAPVLDKGRLVREVLAGYAADGLRARSLGEVLAEGTAVREARFVR</sequence>
<reference evidence="3" key="1">
    <citation type="submission" date="2016-10" db="EMBL/GenBank/DDBJ databases">
        <authorList>
            <person name="Varghese N."/>
            <person name="Submissions S."/>
        </authorList>
    </citation>
    <scope>NUCLEOTIDE SEQUENCE [LARGE SCALE GENOMIC DNA]</scope>
    <source>
        <strain evidence="3">DSM 46136</strain>
    </source>
</reference>
<feature type="domain" description="NodB homology" evidence="1">
    <location>
        <begin position="41"/>
        <end position="227"/>
    </location>
</feature>
<dbReference type="Pfam" id="PF01522">
    <property type="entry name" value="Polysacc_deac_1"/>
    <property type="match status" value="1"/>
</dbReference>
<dbReference type="PROSITE" id="PS51677">
    <property type="entry name" value="NODB"/>
    <property type="match status" value="1"/>
</dbReference>
<dbReference type="GO" id="GO:0005975">
    <property type="term" value="P:carbohydrate metabolic process"/>
    <property type="evidence" value="ECO:0007669"/>
    <property type="project" value="InterPro"/>
</dbReference>
<dbReference type="Gene3D" id="3.20.20.370">
    <property type="entry name" value="Glycoside hydrolase/deacetylase"/>
    <property type="match status" value="1"/>
</dbReference>
<evidence type="ECO:0000313" key="3">
    <source>
        <dbReference type="Proteomes" id="UP000199546"/>
    </source>
</evidence>
<dbReference type="InterPro" id="IPR050248">
    <property type="entry name" value="Polysacc_deacetylase_ArnD"/>
</dbReference>
<gene>
    <name evidence="2" type="ORF">SAMN05660657_02480</name>
</gene>
<dbReference type="EMBL" id="FPBA01000007">
    <property type="protein sequence ID" value="SFT69727.1"/>
    <property type="molecule type" value="Genomic_DNA"/>
</dbReference>
<keyword evidence="3" id="KW-1185">Reference proteome</keyword>
<dbReference type="AlphaFoldDB" id="A0A1I7A4A8"/>
<dbReference type="OrthoDB" id="9763050at2"/>
<proteinExistence type="predicted"/>
<dbReference type="InterPro" id="IPR002509">
    <property type="entry name" value="NODB_dom"/>
</dbReference>
<dbReference type="PANTHER" id="PTHR10587:SF137">
    <property type="entry name" value="4-DEOXY-4-FORMAMIDO-L-ARABINOSE-PHOSPHOUNDECAPRENOL DEFORMYLASE ARND-RELATED"/>
    <property type="match status" value="1"/>
</dbReference>
<evidence type="ECO:0000313" key="2">
    <source>
        <dbReference type="EMBL" id="SFT69727.1"/>
    </source>
</evidence>
<dbReference type="PANTHER" id="PTHR10587">
    <property type="entry name" value="GLYCOSYL TRANSFERASE-RELATED"/>
    <property type="match status" value="1"/>
</dbReference>
<organism evidence="2 3">
    <name type="scientific">Geodermatophilus amargosae</name>
    <dbReference type="NCBI Taxonomy" id="1296565"/>
    <lineage>
        <taxon>Bacteria</taxon>
        <taxon>Bacillati</taxon>
        <taxon>Actinomycetota</taxon>
        <taxon>Actinomycetes</taxon>
        <taxon>Geodermatophilales</taxon>
        <taxon>Geodermatophilaceae</taxon>
        <taxon>Geodermatophilus</taxon>
    </lineage>
</organism>
<dbReference type="InterPro" id="IPR011330">
    <property type="entry name" value="Glyco_hydro/deAcase_b/a-brl"/>
</dbReference>
<dbReference type="Proteomes" id="UP000199546">
    <property type="component" value="Unassembled WGS sequence"/>
</dbReference>
<dbReference type="GO" id="GO:0016810">
    <property type="term" value="F:hydrolase activity, acting on carbon-nitrogen (but not peptide) bonds"/>
    <property type="evidence" value="ECO:0007669"/>
    <property type="project" value="InterPro"/>
</dbReference>
<name>A0A1I7A4A8_9ACTN</name>
<dbReference type="STRING" id="1296565.SAMN05660657_02480"/>
<dbReference type="RefSeq" id="WP_093579692.1">
    <property type="nucleotide sequence ID" value="NZ_FPBA01000007.1"/>
</dbReference>
<protein>
    <submittedName>
        <fullName evidence="2">Polysaccharide deacetylase</fullName>
    </submittedName>
</protein>
<dbReference type="SUPFAM" id="SSF88713">
    <property type="entry name" value="Glycoside hydrolase/deacetylase"/>
    <property type="match status" value="1"/>
</dbReference>
<accession>A0A1I7A4A8</accession>